<organism evidence="9 10">
    <name type="scientific">Vreelandella songnenensis</name>
    <dbReference type="NCBI Taxonomy" id="1176243"/>
    <lineage>
        <taxon>Bacteria</taxon>
        <taxon>Pseudomonadati</taxon>
        <taxon>Pseudomonadota</taxon>
        <taxon>Gammaproteobacteria</taxon>
        <taxon>Oceanospirillales</taxon>
        <taxon>Halomonadaceae</taxon>
        <taxon>Vreelandella</taxon>
    </lineage>
</organism>
<keyword evidence="7" id="KW-0732">Signal</keyword>
<dbReference type="SUPFAM" id="SSF46626">
    <property type="entry name" value="Cytochrome c"/>
    <property type="match status" value="1"/>
</dbReference>
<keyword evidence="3 6" id="KW-0479">Metal-binding</keyword>
<keyword evidence="4" id="KW-0249">Electron transport</keyword>
<dbReference type="GO" id="GO:0009055">
    <property type="term" value="F:electron transfer activity"/>
    <property type="evidence" value="ECO:0007669"/>
    <property type="project" value="InterPro"/>
</dbReference>
<dbReference type="PRINTS" id="PR00607">
    <property type="entry name" value="CYTCHROMECIE"/>
</dbReference>
<comment type="caution">
    <text evidence="9">The sequence shown here is derived from an EMBL/GenBank/DDBJ whole genome shotgun (WGS) entry which is preliminary data.</text>
</comment>
<dbReference type="RefSeq" id="WP_106374629.1">
    <property type="nucleotide sequence ID" value="NZ_PVTK01000004.1"/>
</dbReference>
<keyword evidence="2 6" id="KW-0349">Heme</keyword>
<dbReference type="GO" id="GO:0005506">
    <property type="term" value="F:iron ion binding"/>
    <property type="evidence" value="ECO:0007669"/>
    <property type="project" value="InterPro"/>
</dbReference>
<dbReference type="GO" id="GO:0020037">
    <property type="term" value="F:heme binding"/>
    <property type="evidence" value="ECO:0007669"/>
    <property type="project" value="InterPro"/>
</dbReference>
<feature type="signal peptide" evidence="7">
    <location>
        <begin position="1"/>
        <end position="22"/>
    </location>
</feature>
<accession>A0A2T0V3P8</accession>
<dbReference type="Gene3D" id="1.10.760.10">
    <property type="entry name" value="Cytochrome c-like domain"/>
    <property type="match status" value="1"/>
</dbReference>
<dbReference type="OrthoDB" id="9814708at2"/>
<reference evidence="9 10" key="1">
    <citation type="submission" date="2018-03" db="EMBL/GenBank/DDBJ databases">
        <title>Genomic Encyclopedia of Type Strains, Phase III (KMG-III): the genomes of soil and plant-associated and newly described type strains.</title>
        <authorList>
            <person name="Whitman W."/>
        </authorList>
    </citation>
    <scope>NUCLEOTIDE SEQUENCE [LARGE SCALE GENOMIC DNA]</scope>
    <source>
        <strain evidence="9 10">CGMCC 1.12152</strain>
    </source>
</reference>
<evidence type="ECO:0000256" key="4">
    <source>
        <dbReference type="ARBA" id="ARBA00022982"/>
    </source>
</evidence>
<feature type="domain" description="Cytochrome c" evidence="8">
    <location>
        <begin position="72"/>
        <end position="153"/>
    </location>
</feature>
<dbReference type="InterPro" id="IPR036909">
    <property type="entry name" value="Cyt_c-like_dom_sf"/>
</dbReference>
<dbReference type="EMBL" id="PVTK01000004">
    <property type="protein sequence ID" value="PRY64790.1"/>
    <property type="molecule type" value="Genomic_DNA"/>
</dbReference>
<dbReference type="Proteomes" id="UP000237647">
    <property type="component" value="Unassembled WGS sequence"/>
</dbReference>
<protein>
    <submittedName>
        <fullName evidence="9">Cytochrome c5</fullName>
    </submittedName>
</protein>
<sequence length="154" mass="15884">MNFKRVLGGMVALGLFTPMALAGDAAELEALSERLAPVGKLCLEGQECERHVAQQATLEAPGNAEAGQVEEAAESEGEVLYAKASCGACHAAGIAGAPATGDRNAWTARLAKGDATLYASAINGLGAMPPKGGRFNFSDDEIKAIVDYMISEVE</sequence>
<keyword evidence="1" id="KW-0813">Transport</keyword>
<dbReference type="Pfam" id="PF13442">
    <property type="entry name" value="Cytochrome_CBB3"/>
    <property type="match status" value="1"/>
</dbReference>
<keyword evidence="10" id="KW-1185">Reference proteome</keyword>
<keyword evidence="5 6" id="KW-0408">Iron</keyword>
<evidence type="ECO:0000256" key="7">
    <source>
        <dbReference type="SAM" id="SignalP"/>
    </source>
</evidence>
<dbReference type="PROSITE" id="PS51007">
    <property type="entry name" value="CYTC"/>
    <property type="match status" value="1"/>
</dbReference>
<dbReference type="PANTHER" id="PTHR40942:SF4">
    <property type="entry name" value="CYTOCHROME C5"/>
    <property type="match status" value="1"/>
</dbReference>
<evidence type="ECO:0000259" key="8">
    <source>
        <dbReference type="PROSITE" id="PS51007"/>
    </source>
</evidence>
<gene>
    <name evidence="9" type="ORF">B0H98_10494</name>
</gene>
<dbReference type="AlphaFoldDB" id="A0A2T0V3P8"/>
<evidence type="ECO:0000256" key="6">
    <source>
        <dbReference type="PROSITE-ProRule" id="PRU00433"/>
    </source>
</evidence>
<evidence type="ECO:0000256" key="1">
    <source>
        <dbReference type="ARBA" id="ARBA00022448"/>
    </source>
</evidence>
<feature type="chain" id="PRO_5015578803" evidence="7">
    <location>
        <begin position="23"/>
        <end position="154"/>
    </location>
</feature>
<evidence type="ECO:0000313" key="9">
    <source>
        <dbReference type="EMBL" id="PRY64790.1"/>
    </source>
</evidence>
<evidence type="ECO:0000256" key="3">
    <source>
        <dbReference type="ARBA" id="ARBA00022723"/>
    </source>
</evidence>
<proteinExistence type="predicted"/>
<dbReference type="InterPro" id="IPR002323">
    <property type="entry name" value="Cyt_CIE"/>
</dbReference>
<dbReference type="PANTHER" id="PTHR40942">
    <property type="match status" value="1"/>
</dbReference>
<name>A0A2T0V3P8_9GAMM</name>
<evidence type="ECO:0000256" key="5">
    <source>
        <dbReference type="ARBA" id="ARBA00023004"/>
    </source>
</evidence>
<evidence type="ECO:0000313" key="10">
    <source>
        <dbReference type="Proteomes" id="UP000237647"/>
    </source>
</evidence>
<dbReference type="InterPro" id="IPR009056">
    <property type="entry name" value="Cyt_c-like_dom"/>
</dbReference>
<evidence type="ECO:0000256" key="2">
    <source>
        <dbReference type="ARBA" id="ARBA00022617"/>
    </source>
</evidence>